<organism evidence="1 2">
    <name type="scientific">Mycobacterium gordonae</name>
    <dbReference type="NCBI Taxonomy" id="1778"/>
    <lineage>
        <taxon>Bacteria</taxon>
        <taxon>Bacillati</taxon>
        <taxon>Actinomycetota</taxon>
        <taxon>Actinomycetes</taxon>
        <taxon>Mycobacteriales</taxon>
        <taxon>Mycobacteriaceae</taxon>
        <taxon>Mycobacterium</taxon>
    </lineage>
</organism>
<evidence type="ECO:0000313" key="2">
    <source>
        <dbReference type="Proteomes" id="UP000093757"/>
    </source>
</evidence>
<proteinExistence type="predicted"/>
<sequence length="327" mass="36272">MTIQGIVFSLFPGTGIPRCMAASGVTNGDDRPAEPVLVTSFDFPEQTAAEVDKPAQEVRDVDAFLRDALPPSRITSACIVNPNDPPDVLAFVDGAPFGIEATQLLPPEPELDKANWIIGRWKSFEQFRDEVLERDPRSLTQHRGLLTVMHFGGHEPAAAKRLPPKRANVGSAIAALLTATPVVRDGMHAANPPPHLEDSEVRQWSSDRSIIFTWTQLPPWYQSPFYNRMGFELALGYHATVTRSDLRDELFRLIDDHDGQETETLVVTLNAPVRSGLTFPSSGLIAKMLFEDEQPLEGWTPAHIERVALHDQGEKQVKWILGSSPWT</sequence>
<protein>
    <submittedName>
        <fullName evidence="1">Uncharacterized protein</fullName>
    </submittedName>
</protein>
<dbReference type="AlphaFoldDB" id="A0A1A6BNE0"/>
<dbReference type="Proteomes" id="UP000093757">
    <property type="component" value="Unassembled WGS sequence"/>
</dbReference>
<name>A0A1A6BNE0_MYCGO</name>
<dbReference type="EMBL" id="MAEM01000041">
    <property type="protein sequence ID" value="OBS03719.1"/>
    <property type="molecule type" value="Genomic_DNA"/>
</dbReference>
<comment type="caution">
    <text evidence="1">The sequence shown here is derived from an EMBL/GenBank/DDBJ whole genome shotgun (WGS) entry which is preliminary data.</text>
</comment>
<reference evidence="1 2" key="1">
    <citation type="submission" date="2016-06" db="EMBL/GenBank/DDBJ databases">
        <authorList>
            <person name="Kjaerup R.B."/>
            <person name="Dalgaard T.S."/>
            <person name="Juul-Madsen H.R."/>
        </authorList>
    </citation>
    <scope>NUCLEOTIDE SEQUENCE [LARGE SCALE GENOMIC DNA]</scope>
    <source>
        <strain evidence="1 2">1245752.6</strain>
    </source>
</reference>
<gene>
    <name evidence="1" type="ORF">A9W98_08180</name>
</gene>
<evidence type="ECO:0000313" key="1">
    <source>
        <dbReference type="EMBL" id="OBS03719.1"/>
    </source>
</evidence>
<accession>A0A1A6BNE0</accession>